<organism evidence="2 3">
    <name type="scientific">Triparma columacea</name>
    <dbReference type="NCBI Taxonomy" id="722753"/>
    <lineage>
        <taxon>Eukaryota</taxon>
        <taxon>Sar</taxon>
        <taxon>Stramenopiles</taxon>
        <taxon>Ochrophyta</taxon>
        <taxon>Bolidophyceae</taxon>
        <taxon>Parmales</taxon>
        <taxon>Triparmaceae</taxon>
        <taxon>Triparma</taxon>
    </lineage>
</organism>
<dbReference type="AlphaFoldDB" id="A0A9W7L581"/>
<dbReference type="EMBL" id="BRYA01000735">
    <property type="protein sequence ID" value="GMI31082.1"/>
    <property type="molecule type" value="Genomic_DNA"/>
</dbReference>
<accession>A0A9W7L581</accession>
<name>A0A9W7L581_9STRA</name>
<evidence type="ECO:0000256" key="1">
    <source>
        <dbReference type="SAM" id="MobiDB-lite"/>
    </source>
</evidence>
<sequence length="323" mass="34726">MGGDVGVGRDGDSEDVWTSTERGDVVRLSRRVREGEVGEFEGRVKWVKAIQETYRRWVETGYKEDVWVINGRDGGGRREDLVFTGYEDEGGKRKGMVVGYGGLLKGGGEGEGGEGKIVYDPARGGGKEGEYVPIKEWRERGRDKEVERELEALAEMSRMDGGEVGIEVGSEGRNGGGTEGTWILTSGIPLWFEEYVNGKISGKGRRGGLGDIVTWASGLEGFTLMSSRVTARDEGMVEYRGYVRVGDVWEDTKGGGKPIQAEFRSWSGGASVGTQGGGASGDFALGHGSGVVSGERGEGRGWRRLTYDGGGAWGGWRDDGTEA</sequence>
<evidence type="ECO:0000313" key="2">
    <source>
        <dbReference type="EMBL" id="GMI31082.1"/>
    </source>
</evidence>
<protein>
    <submittedName>
        <fullName evidence="2">Uncharacterized protein</fullName>
    </submittedName>
</protein>
<proteinExistence type="predicted"/>
<feature type="region of interest" description="Disordered" evidence="1">
    <location>
        <begin position="1"/>
        <end position="21"/>
    </location>
</feature>
<reference evidence="3" key="1">
    <citation type="journal article" date="2023" name="Commun. Biol.">
        <title>Genome analysis of Parmales, the sister group of diatoms, reveals the evolutionary specialization of diatoms from phago-mixotrophs to photoautotrophs.</title>
        <authorList>
            <person name="Ban H."/>
            <person name="Sato S."/>
            <person name="Yoshikawa S."/>
            <person name="Yamada K."/>
            <person name="Nakamura Y."/>
            <person name="Ichinomiya M."/>
            <person name="Sato N."/>
            <person name="Blanc-Mathieu R."/>
            <person name="Endo H."/>
            <person name="Kuwata A."/>
            <person name="Ogata H."/>
        </authorList>
    </citation>
    <scope>NUCLEOTIDE SEQUENCE [LARGE SCALE GENOMIC DNA]</scope>
</reference>
<dbReference type="Proteomes" id="UP001165065">
    <property type="component" value="Unassembled WGS sequence"/>
</dbReference>
<comment type="caution">
    <text evidence="2">The sequence shown here is derived from an EMBL/GenBank/DDBJ whole genome shotgun (WGS) entry which is preliminary data.</text>
</comment>
<gene>
    <name evidence="2" type="ORF">TrCOL_g1067</name>
</gene>
<evidence type="ECO:0000313" key="3">
    <source>
        <dbReference type="Proteomes" id="UP001165065"/>
    </source>
</evidence>
<keyword evidence="3" id="KW-1185">Reference proteome</keyword>